<feature type="region of interest" description="Disordered" evidence="3">
    <location>
        <begin position="314"/>
        <end position="358"/>
    </location>
</feature>
<dbReference type="PANTHER" id="PTHR23322:SF1">
    <property type="entry name" value="FAS-ASSOCIATED FACTOR 2"/>
    <property type="match status" value="1"/>
</dbReference>
<dbReference type="PANTHER" id="PTHR23322">
    <property type="entry name" value="FAS-ASSOCIATED PROTEIN"/>
    <property type="match status" value="1"/>
</dbReference>
<feature type="compositionally biased region" description="Basic and acidic residues" evidence="3">
    <location>
        <begin position="315"/>
        <end position="358"/>
    </location>
</feature>
<accession>A0ABR2PK92</accession>
<dbReference type="EMBL" id="JBBPBN010000057">
    <property type="protein sequence ID" value="KAK8988742.1"/>
    <property type="molecule type" value="Genomic_DNA"/>
</dbReference>
<dbReference type="Pfam" id="PF00789">
    <property type="entry name" value="UBX"/>
    <property type="match status" value="1"/>
</dbReference>
<dbReference type="InterPro" id="IPR049483">
    <property type="entry name" value="FAF1_2-like_UAS"/>
</dbReference>
<dbReference type="InterPro" id="IPR036249">
    <property type="entry name" value="Thioredoxin-like_sf"/>
</dbReference>
<dbReference type="Pfam" id="PF21021">
    <property type="entry name" value="FAF1"/>
    <property type="match status" value="1"/>
</dbReference>
<dbReference type="Gene3D" id="3.10.20.90">
    <property type="entry name" value="Phosphatidylinositol 3-kinase Catalytic Subunit, Chain A, domain 1"/>
    <property type="match status" value="1"/>
</dbReference>
<dbReference type="SUPFAM" id="SSF52833">
    <property type="entry name" value="Thioredoxin-like"/>
    <property type="match status" value="1"/>
</dbReference>
<dbReference type="PROSITE" id="PS50033">
    <property type="entry name" value="UBX"/>
    <property type="match status" value="1"/>
</dbReference>
<organism evidence="5 6">
    <name type="scientific">Hibiscus sabdariffa</name>
    <name type="common">roselle</name>
    <dbReference type="NCBI Taxonomy" id="183260"/>
    <lineage>
        <taxon>Eukaryota</taxon>
        <taxon>Viridiplantae</taxon>
        <taxon>Streptophyta</taxon>
        <taxon>Embryophyta</taxon>
        <taxon>Tracheophyta</taxon>
        <taxon>Spermatophyta</taxon>
        <taxon>Magnoliopsida</taxon>
        <taxon>eudicotyledons</taxon>
        <taxon>Gunneridae</taxon>
        <taxon>Pentapetalae</taxon>
        <taxon>rosids</taxon>
        <taxon>malvids</taxon>
        <taxon>Malvales</taxon>
        <taxon>Malvaceae</taxon>
        <taxon>Malvoideae</taxon>
        <taxon>Hibiscus</taxon>
    </lineage>
</organism>
<keyword evidence="1" id="KW-0833">Ubl conjugation pathway</keyword>
<feature type="region of interest" description="Disordered" evidence="3">
    <location>
        <begin position="49"/>
        <end position="76"/>
    </location>
</feature>
<keyword evidence="6" id="KW-1185">Reference proteome</keyword>
<dbReference type="InterPro" id="IPR006577">
    <property type="entry name" value="UAS"/>
</dbReference>
<proteinExistence type="predicted"/>
<gene>
    <name evidence="5" type="ORF">V6N11_030119</name>
</gene>
<dbReference type="CDD" id="cd14353">
    <property type="entry name" value="UBA_FAF"/>
    <property type="match status" value="1"/>
</dbReference>
<dbReference type="Proteomes" id="UP001396334">
    <property type="component" value="Unassembled WGS sequence"/>
</dbReference>
<comment type="caution">
    <text evidence="5">The sequence shown here is derived from an EMBL/GenBank/DDBJ whole genome shotgun (WGS) entry which is preliminary data.</text>
</comment>
<evidence type="ECO:0000256" key="2">
    <source>
        <dbReference type="ARBA" id="ARBA00023054"/>
    </source>
</evidence>
<keyword evidence="2" id="KW-0175">Coiled coil</keyword>
<dbReference type="InterPro" id="IPR029071">
    <property type="entry name" value="Ubiquitin-like_domsf"/>
</dbReference>
<evidence type="ECO:0000313" key="6">
    <source>
        <dbReference type="Proteomes" id="UP001396334"/>
    </source>
</evidence>
<dbReference type="Gene3D" id="1.10.8.10">
    <property type="entry name" value="DNA helicase RuvA subunit, C-terminal domain"/>
    <property type="match status" value="1"/>
</dbReference>
<dbReference type="Pfam" id="PF14555">
    <property type="entry name" value="UBA_4"/>
    <property type="match status" value="1"/>
</dbReference>
<reference evidence="5 6" key="1">
    <citation type="journal article" date="2024" name="G3 (Bethesda)">
        <title>Genome assembly of Hibiscus sabdariffa L. provides insights into metabolisms of medicinal natural products.</title>
        <authorList>
            <person name="Kim T."/>
        </authorList>
    </citation>
    <scope>NUCLEOTIDE SEQUENCE [LARGE SCALE GENOMIC DNA]</scope>
    <source>
        <strain evidence="5">TK-2024</strain>
        <tissue evidence="5">Old leaves</tissue>
    </source>
</reference>
<sequence>MVDVADKLACFQAVTGLEDPDLCTEILQAHGWDLELAISSYTSSNQTSASTIISDSEPHDSLNRTQSASGSELAAPPNPSIAWKLVTLPISVISGGLGLVSGAVGLGLWAAGGVLSYSLGMVGLGSGRGGESSARLVSVSAAASEAIDFVAAFERDYPVPRPNFVGEGFMDALQRSRNAFKLLFVYLHSPDHPDSPVFCERTLCSEAVAAFVNENFVAWGASIRASEGFKMSNSLKASRFPFCAVVMPTTNQRIALLQQVEGPTSPEELIAILQRVIDECAPVLVAARLDAEERRTNMRLREEQDAAYRAALEADQARERQRREEQERLEREAAEAERKRKEEEEARERAALEAAEKEAARARMRQQKALSLGDEPEKGPSVTQVLVRFPTGERKERRFHSTATIQALYDYVDSLGCLEVEDYILVSNFPRVAYEAKIVKLYDEKGLLPIMQQQRSSINLHLSLSLFSCCLIMVDSNKFSGPPGDTPNHNPYGNALPEGDLALDALAQEVQKSLGLEMRQVLGISGNSKTWETLVCLRALLKLQRLYLNSSRNHIPNHV</sequence>
<dbReference type="CDD" id="cd02958">
    <property type="entry name" value="UAS"/>
    <property type="match status" value="1"/>
</dbReference>
<evidence type="ECO:0000256" key="1">
    <source>
        <dbReference type="ARBA" id="ARBA00022786"/>
    </source>
</evidence>
<dbReference type="Gene3D" id="3.40.30.10">
    <property type="entry name" value="Glutaredoxin"/>
    <property type="match status" value="1"/>
</dbReference>
<dbReference type="InterPro" id="IPR050730">
    <property type="entry name" value="UBX_domain-protein"/>
</dbReference>
<dbReference type="InterPro" id="IPR001012">
    <property type="entry name" value="UBX_dom"/>
</dbReference>
<feature type="domain" description="UBX" evidence="4">
    <location>
        <begin position="378"/>
        <end position="448"/>
    </location>
</feature>
<evidence type="ECO:0000259" key="4">
    <source>
        <dbReference type="PROSITE" id="PS50033"/>
    </source>
</evidence>
<dbReference type="SMART" id="SM00594">
    <property type="entry name" value="UAS"/>
    <property type="match status" value="1"/>
</dbReference>
<protein>
    <recommendedName>
        <fullName evidence="4">UBX domain-containing protein</fullName>
    </recommendedName>
</protein>
<evidence type="ECO:0000256" key="3">
    <source>
        <dbReference type="SAM" id="MobiDB-lite"/>
    </source>
</evidence>
<dbReference type="SUPFAM" id="SSF54236">
    <property type="entry name" value="Ubiquitin-like"/>
    <property type="match status" value="1"/>
</dbReference>
<evidence type="ECO:0000313" key="5">
    <source>
        <dbReference type="EMBL" id="KAK8988742.1"/>
    </source>
</evidence>
<name>A0ABR2PK92_9ROSI</name>